<dbReference type="AlphaFoldDB" id="A0A6I2R3B9"/>
<evidence type="ECO:0000313" key="1">
    <source>
        <dbReference type="EMBL" id="MSB21158.1"/>
    </source>
</evidence>
<gene>
    <name evidence="1" type="ORF">GKE97_16765</name>
</gene>
<sequence length="78" mass="8977">MAGISLEIARKHLSAWLEAELEVTTHQSYTIGSRSLTKADLADIRQQIEFWKNEVARLENVEKRGGRNRVFRAVPRDL</sequence>
<protein>
    <recommendedName>
        <fullName evidence="3">Phage protein</fullName>
    </recommendedName>
</protein>
<reference evidence="1 2" key="1">
    <citation type="journal article" date="2019" name="Nat. Med.">
        <title>A library of human gut bacterial isolates paired with longitudinal multiomics data enables mechanistic microbiome research.</title>
        <authorList>
            <person name="Poyet M."/>
            <person name="Groussin M."/>
            <person name="Gibbons S.M."/>
            <person name="Avila-Pacheco J."/>
            <person name="Jiang X."/>
            <person name="Kearney S.M."/>
            <person name="Perrotta A.R."/>
            <person name="Berdy B."/>
            <person name="Zhao S."/>
            <person name="Lieberman T.D."/>
            <person name="Swanson P.K."/>
            <person name="Smith M."/>
            <person name="Roesemann S."/>
            <person name="Alexander J.E."/>
            <person name="Rich S.A."/>
            <person name="Livny J."/>
            <person name="Vlamakis H."/>
            <person name="Clish C."/>
            <person name="Bullock K."/>
            <person name="Deik A."/>
            <person name="Scott J."/>
            <person name="Pierce K.A."/>
            <person name="Xavier R.J."/>
            <person name="Alm E.J."/>
        </authorList>
    </citation>
    <scope>NUCLEOTIDE SEQUENCE [LARGE SCALE GENOMIC DNA]</scope>
    <source>
        <strain evidence="1 2">BIOML-A2</strain>
    </source>
</reference>
<accession>A0A6I2R3B9</accession>
<dbReference type="EMBL" id="WKPR01000020">
    <property type="protein sequence ID" value="MSB21158.1"/>
    <property type="molecule type" value="Genomic_DNA"/>
</dbReference>
<name>A0A6I2R3B9_FLAPL</name>
<evidence type="ECO:0008006" key="3">
    <source>
        <dbReference type="Google" id="ProtNLM"/>
    </source>
</evidence>
<evidence type="ECO:0000313" key="2">
    <source>
        <dbReference type="Proteomes" id="UP000434475"/>
    </source>
</evidence>
<organism evidence="1 2">
    <name type="scientific">Flavonifractor plautii</name>
    <name type="common">Fusobacterium plautii</name>
    <dbReference type="NCBI Taxonomy" id="292800"/>
    <lineage>
        <taxon>Bacteria</taxon>
        <taxon>Bacillati</taxon>
        <taxon>Bacillota</taxon>
        <taxon>Clostridia</taxon>
        <taxon>Eubacteriales</taxon>
        <taxon>Oscillospiraceae</taxon>
        <taxon>Flavonifractor</taxon>
    </lineage>
</organism>
<dbReference type="InterPro" id="IPR046146">
    <property type="entry name" value="DUF6148"/>
</dbReference>
<dbReference type="RefSeq" id="WP_172697892.1">
    <property type="nucleotide sequence ID" value="NZ_WKPR01000020.1"/>
</dbReference>
<proteinExistence type="predicted"/>
<dbReference type="Proteomes" id="UP000434475">
    <property type="component" value="Unassembled WGS sequence"/>
</dbReference>
<comment type="caution">
    <text evidence="1">The sequence shown here is derived from an EMBL/GenBank/DDBJ whole genome shotgun (WGS) entry which is preliminary data.</text>
</comment>
<dbReference type="Pfam" id="PF19645">
    <property type="entry name" value="DUF6148"/>
    <property type="match status" value="1"/>
</dbReference>